<reference evidence="1" key="1">
    <citation type="submission" date="2014-09" db="EMBL/GenBank/DDBJ databases">
        <authorList>
            <person name="Magalhaes I.L.F."/>
            <person name="Oliveira U."/>
            <person name="Santos F.R."/>
            <person name="Vidigal T.H.D.A."/>
            <person name="Brescovit A.D."/>
            <person name="Santos A.J."/>
        </authorList>
    </citation>
    <scope>NUCLEOTIDE SEQUENCE</scope>
    <source>
        <tissue evidence="1">Shoot tissue taken approximately 20 cm above the soil surface</tissue>
    </source>
</reference>
<evidence type="ECO:0000313" key="1">
    <source>
        <dbReference type="EMBL" id="JAD42424.1"/>
    </source>
</evidence>
<dbReference type="EMBL" id="GBRH01255471">
    <property type="protein sequence ID" value="JAD42424.1"/>
    <property type="molecule type" value="Transcribed_RNA"/>
</dbReference>
<accession>A0A0A8ZSN8</accession>
<name>A0A0A8ZSN8_ARUDO</name>
<proteinExistence type="predicted"/>
<protein>
    <submittedName>
        <fullName evidence="1">Uncharacterized protein</fullName>
    </submittedName>
</protein>
<reference evidence="1" key="2">
    <citation type="journal article" date="2015" name="Data Brief">
        <title>Shoot transcriptome of the giant reed, Arundo donax.</title>
        <authorList>
            <person name="Barrero R.A."/>
            <person name="Guerrero F.D."/>
            <person name="Moolhuijzen P."/>
            <person name="Goolsby J.A."/>
            <person name="Tidwell J."/>
            <person name="Bellgard S.E."/>
            <person name="Bellgard M.I."/>
        </authorList>
    </citation>
    <scope>NUCLEOTIDE SEQUENCE</scope>
    <source>
        <tissue evidence="1">Shoot tissue taken approximately 20 cm above the soil surface</tissue>
    </source>
</reference>
<organism evidence="1">
    <name type="scientific">Arundo donax</name>
    <name type="common">Giant reed</name>
    <name type="synonym">Donax arundinaceus</name>
    <dbReference type="NCBI Taxonomy" id="35708"/>
    <lineage>
        <taxon>Eukaryota</taxon>
        <taxon>Viridiplantae</taxon>
        <taxon>Streptophyta</taxon>
        <taxon>Embryophyta</taxon>
        <taxon>Tracheophyta</taxon>
        <taxon>Spermatophyta</taxon>
        <taxon>Magnoliopsida</taxon>
        <taxon>Liliopsida</taxon>
        <taxon>Poales</taxon>
        <taxon>Poaceae</taxon>
        <taxon>PACMAD clade</taxon>
        <taxon>Arundinoideae</taxon>
        <taxon>Arundineae</taxon>
        <taxon>Arundo</taxon>
    </lineage>
</organism>
<dbReference type="AlphaFoldDB" id="A0A0A8ZSN8"/>
<sequence>MPSRLGSGICSRDHPDLTPITRSSGRRGWWCRGVGRLSAGDQIDLGHSLQQWCCHAHHKSTARHRLQHTS</sequence>